<dbReference type="CDD" id="cd17906">
    <property type="entry name" value="CheX"/>
    <property type="match status" value="1"/>
</dbReference>
<reference evidence="3 4" key="1">
    <citation type="submission" date="2019-02" db="EMBL/GenBank/DDBJ databases">
        <title>Deep-cultivation of Planctomycetes and their phenomic and genomic characterization uncovers novel biology.</title>
        <authorList>
            <person name="Wiegand S."/>
            <person name="Jogler M."/>
            <person name="Boedeker C."/>
            <person name="Pinto D."/>
            <person name="Vollmers J."/>
            <person name="Rivas-Marin E."/>
            <person name="Kohn T."/>
            <person name="Peeters S.H."/>
            <person name="Heuer A."/>
            <person name="Rast P."/>
            <person name="Oberbeckmann S."/>
            <person name="Bunk B."/>
            <person name="Jeske O."/>
            <person name="Meyerdierks A."/>
            <person name="Storesund J.E."/>
            <person name="Kallscheuer N."/>
            <person name="Luecker S."/>
            <person name="Lage O.M."/>
            <person name="Pohl T."/>
            <person name="Merkel B.J."/>
            <person name="Hornburger P."/>
            <person name="Mueller R.-W."/>
            <person name="Bruemmer F."/>
            <person name="Labrenz M."/>
            <person name="Spormann A.M."/>
            <person name="Op den Camp H."/>
            <person name="Overmann J."/>
            <person name="Amann R."/>
            <person name="Jetten M.S.M."/>
            <person name="Mascher T."/>
            <person name="Medema M.H."/>
            <person name="Devos D.P."/>
            <person name="Kaster A.-K."/>
            <person name="Ovreas L."/>
            <person name="Rohde M."/>
            <person name="Galperin M.Y."/>
            <person name="Jogler C."/>
        </authorList>
    </citation>
    <scope>NUCLEOTIDE SEQUENCE [LARGE SCALE GENOMIC DNA]</scope>
    <source>
        <strain evidence="3 4">I41</strain>
    </source>
</reference>
<evidence type="ECO:0000313" key="3">
    <source>
        <dbReference type="EMBL" id="QDT71642.1"/>
    </source>
</evidence>
<evidence type="ECO:0000256" key="1">
    <source>
        <dbReference type="ARBA" id="ARBA00022500"/>
    </source>
</evidence>
<dbReference type="OrthoDB" id="9790435at2"/>
<dbReference type="Pfam" id="PF13690">
    <property type="entry name" value="CheX"/>
    <property type="match status" value="1"/>
</dbReference>
<dbReference type="AlphaFoldDB" id="A0A517TTF8"/>
<dbReference type="EMBL" id="CP036339">
    <property type="protein sequence ID" value="QDT71642.1"/>
    <property type="molecule type" value="Genomic_DNA"/>
</dbReference>
<dbReference type="GO" id="GO:0016787">
    <property type="term" value="F:hydrolase activity"/>
    <property type="evidence" value="ECO:0007669"/>
    <property type="project" value="UniProtKB-KW"/>
</dbReference>
<dbReference type="InterPro" id="IPR028976">
    <property type="entry name" value="CheC-like_sf"/>
</dbReference>
<dbReference type="RefSeq" id="WP_145431072.1">
    <property type="nucleotide sequence ID" value="NZ_CP036339.1"/>
</dbReference>
<feature type="domain" description="Chemotaxis phosphatase CheX-like" evidence="2">
    <location>
        <begin position="47"/>
        <end position="142"/>
    </location>
</feature>
<proteinExistence type="predicted"/>
<keyword evidence="1" id="KW-0145">Chemotaxis</keyword>
<dbReference type="SUPFAM" id="SSF103039">
    <property type="entry name" value="CheC-like"/>
    <property type="match status" value="1"/>
</dbReference>
<name>A0A517TTF8_9BACT</name>
<dbReference type="GO" id="GO:0006935">
    <property type="term" value="P:chemotaxis"/>
    <property type="evidence" value="ECO:0007669"/>
    <property type="project" value="UniProtKB-KW"/>
</dbReference>
<dbReference type="PANTHER" id="PTHR39452">
    <property type="entry name" value="CHEY-P PHOSPHATASE CHEX"/>
    <property type="match status" value="1"/>
</dbReference>
<evidence type="ECO:0000313" key="4">
    <source>
        <dbReference type="Proteomes" id="UP000317909"/>
    </source>
</evidence>
<accession>A0A517TTF8</accession>
<dbReference type="Gene3D" id="3.40.1550.10">
    <property type="entry name" value="CheC-like"/>
    <property type="match status" value="1"/>
</dbReference>
<dbReference type="EC" id="3.-.-.-" evidence="3"/>
<sequence length="158" mass="16621">MSYQPIKVEFVNPFLDATSAVFRTMLNTELKRGALYLRQGMTLSHEISGIIGLSGKAKGTVLIGMNSDFAIAVTDKLLGEKPDGLTPEVIDAVGELANMVAGGAKTRLEELNMSISLPSVIAGKNHTVSFPSGAVPIGIPFESELGAFSVEVSLVEVA</sequence>
<gene>
    <name evidence="3" type="primary">cheX_2</name>
    <name evidence="3" type="ORF">I41_08020</name>
</gene>
<dbReference type="InterPro" id="IPR028051">
    <property type="entry name" value="CheX-like_dom"/>
</dbReference>
<keyword evidence="4" id="KW-1185">Reference proteome</keyword>
<keyword evidence="3" id="KW-0378">Hydrolase</keyword>
<dbReference type="InterPro" id="IPR038756">
    <property type="entry name" value="CheX-like"/>
</dbReference>
<dbReference type="Proteomes" id="UP000317909">
    <property type="component" value="Chromosome"/>
</dbReference>
<dbReference type="KEGG" id="llh:I41_08020"/>
<protein>
    <submittedName>
        <fullName evidence="3">CheY-P phosphatase CheX</fullName>
        <ecNumber evidence="3">3.-.-.-</ecNumber>
    </submittedName>
</protein>
<evidence type="ECO:0000259" key="2">
    <source>
        <dbReference type="Pfam" id="PF13690"/>
    </source>
</evidence>
<dbReference type="PANTHER" id="PTHR39452:SF1">
    <property type="entry name" value="CHEY-P PHOSPHATASE CHEX"/>
    <property type="match status" value="1"/>
</dbReference>
<organism evidence="3 4">
    <name type="scientific">Lacipirellula limnantheis</name>
    <dbReference type="NCBI Taxonomy" id="2528024"/>
    <lineage>
        <taxon>Bacteria</taxon>
        <taxon>Pseudomonadati</taxon>
        <taxon>Planctomycetota</taxon>
        <taxon>Planctomycetia</taxon>
        <taxon>Pirellulales</taxon>
        <taxon>Lacipirellulaceae</taxon>
        <taxon>Lacipirellula</taxon>
    </lineage>
</organism>